<dbReference type="RefSeq" id="WP_132461193.1">
    <property type="nucleotide sequence ID" value="NZ_SLXP01000002.1"/>
</dbReference>
<protein>
    <submittedName>
        <fullName evidence="1">Uncharacterized protein DUF1018</fullName>
    </submittedName>
</protein>
<dbReference type="OrthoDB" id="7360086at2"/>
<comment type="caution">
    <text evidence="1">The sequence shown here is derived from an EMBL/GenBank/DDBJ whole genome shotgun (WGS) entry which is preliminary data.</text>
</comment>
<keyword evidence="2" id="KW-1185">Reference proteome</keyword>
<gene>
    <name evidence="1" type="ORF">EV662_102558</name>
</gene>
<dbReference type="InterPro" id="IPR009363">
    <property type="entry name" value="Phage_Mu_Gp16"/>
</dbReference>
<organism evidence="1 2">
    <name type="scientific">Rhodovulum marinum</name>
    <dbReference type="NCBI Taxonomy" id="320662"/>
    <lineage>
        <taxon>Bacteria</taxon>
        <taxon>Pseudomonadati</taxon>
        <taxon>Pseudomonadota</taxon>
        <taxon>Alphaproteobacteria</taxon>
        <taxon>Rhodobacterales</taxon>
        <taxon>Paracoccaceae</taxon>
        <taxon>Rhodovulum</taxon>
    </lineage>
</organism>
<dbReference type="Pfam" id="PF06252">
    <property type="entry name" value="GemA"/>
    <property type="match status" value="1"/>
</dbReference>
<name>A0A4R2Q446_9RHOB</name>
<reference evidence="1 2" key="1">
    <citation type="submission" date="2019-03" db="EMBL/GenBank/DDBJ databases">
        <title>Genomic Encyclopedia of Type Strains, Phase IV (KMG-IV): sequencing the most valuable type-strain genomes for metagenomic binning, comparative biology and taxonomic classification.</title>
        <authorList>
            <person name="Goeker M."/>
        </authorList>
    </citation>
    <scope>NUCLEOTIDE SEQUENCE [LARGE SCALE GENOMIC DNA]</scope>
    <source>
        <strain evidence="1 2">DSM 18063</strain>
    </source>
</reference>
<dbReference type="AlphaFoldDB" id="A0A4R2Q446"/>
<evidence type="ECO:0000313" key="2">
    <source>
        <dbReference type="Proteomes" id="UP000294835"/>
    </source>
</evidence>
<dbReference type="EMBL" id="SLXP01000002">
    <property type="protein sequence ID" value="TCP43360.1"/>
    <property type="molecule type" value="Genomic_DNA"/>
</dbReference>
<proteinExistence type="predicted"/>
<accession>A0A4R2Q446</accession>
<sequence>MTTISRNQRVLMKVAQRKLKIPDAAYRAALVEIAGVTSSNELDQEGFAAMMGWFQWLGFEPGSPRGQDYGQRPGMASFAQLELIRALWAEFTGHVYSGDDELGKWLLRTFKVSSLRFLTKADAQKAITALKHMKARAA</sequence>
<dbReference type="Proteomes" id="UP000294835">
    <property type="component" value="Unassembled WGS sequence"/>
</dbReference>
<evidence type="ECO:0000313" key="1">
    <source>
        <dbReference type="EMBL" id="TCP43360.1"/>
    </source>
</evidence>